<protein>
    <submittedName>
        <fullName evidence="2">Uncharacterized protein</fullName>
    </submittedName>
</protein>
<sequence length="84" mass="8949">MAHLGHLASRSGSMGGPLKRRASSYGILGGALKRANKAHGAGGATPRAHHQGSQRLRHKALSAPPKVLEHEVRRLERATYDPKA</sequence>
<dbReference type="EnsemblPlants" id="Solyc02g014570.1.1">
    <property type="protein sequence ID" value="Solyc02g014570.1.1"/>
    <property type="gene ID" value="Solyc02g014570.1"/>
</dbReference>
<dbReference type="PaxDb" id="4081-Solyc02g014570.1.1"/>
<dbReference type="Proteomes" id="UP000004994">
    <property type="component" value="Chromosome 2"/>
</dbReference>
<reference evidence="2" key="1">
    <citation type="journal article" date="2012" name="Nature">
        <title>The tomato genome sequence provides insights into fleshy fruit evolution.</title>
        <authorList>
            <consortium name="Tomato Genome Consortium"/>
        </authorList>
    </citation>
    <scope>NUCLEOTIDE SEQUENCE [LARGE SCALE GENOMIC DNA]</scope>
    <source>
        <strain evidence="2">cv. Heinz 1706</strain>
    </source>
</reference>
<evidence type="ECO:0000256" key="1">
    <source>
        <dbReference type="SAM" id="MobiDB-lite"/>
    </source>
</evidence>
<organism evidence="2">
    <name type="scientific">Solanum lycopersicum</name>
    <name type="common">Tomato</name>
    <name type="synonym">Lycopersicon esculentum</name>
    <dbReference type="NCBI Taxonomy" id="4081"/>
    <lineage>
        <taxon>Eukaryota</taxon>
        <taxon>Viridiplantae</taxon>
        <taxon>Streptophyta</taxon>
        <taxon>Embryophyta</taxon>
        <taxon>Tracheophyta</taxon>
        <taxon>Spermatophyta</taxon>
        <taxon>Magnoliopsida</taxon>
        <taxon>eudicotyledons</taxon>
        <taxon>Gunneridae</taxon>
        <taxon>Pentapetalae</taxon>
        <taxon>asterids</taxon>
        <taxon>lamiids</taxon>
        <taxon>Solanales</taxon>
        <taxon>Solanaceae</taxon>
        <taxon>Solanoideae</taxon>
        <taxon>Solaneae</taxon>
        <taxon>Solanum</taxon>
        <taxon>Solanum subgen. Lycopersicon</taxon>
    </lineage>
</organism>
<reference evidence="2" key="2">
    <citation type="submission" date="2015-06" db="UniProtKB">
        <authorList>
            <consortium name="EnsemblPlants"/>
        </authorList>
    </citation>
    <scope>IDENTIFICATION</scope>
    <source>
        <strain evidence="2">cv. Heinz 1706</strain>
    </source>
</reference>
<feature type="region of interest" description="Disordered" evidence="1">
    <location>
        <begin position="1"/>
        <end position="22"/>
    </location>
</feature>
<dbReference type="AlphaFoldDB" id="K4B4Q6"/>
<keyword evidence="3" id="KW-1185">Reference proteome</keyword>
<dbReference type="InParanoid" id="K4B4Q6"/>
<proteinExistence type="predicted"/>
<evidence type="ECO:0000313" key="3">
    <source>
        <dbReference type="Proteomes" id="UP000004994"/>
    </source>
</evidence>
<name>K4B4Q6_SOLLC</name>
<evidence type="ECO:0000313" key="2">
    <source>
        <dbReference type="EnsemblPlants" id="Solyc02g014570.1.1"/>
    </source>
</evidence>
<accession>K4B4Q6</accession>
<dbReference type="HOGENOM" id="CLU_2531804_0_0_1"/>
<feature type="region of interest" description="Disordered" evidence="1">
    <location>
        <begin position="34"/>
        <end position="61"/>
    </location>
</feature>
<feature type="compositionally biased region" description="Basic residues" evidence="1">
    <location>
        <begin position="47"/>
        <end position="60"/>
    </location>
</feature>
<dbReference type="Gramene" id="Solyc02g014570.1.1">
    <property type="protein sequence ID" value="Solyc02g014570.1.1"/>
    <property type="gene ID" value="Solyc02g014570.1"/>
</dbReference>